<dbReference type="PANTHER" id="PTHR47053">
    <property type="entry name" value="MUREIN DD-ENDOPEPTIDASE MEPH-RELATED"/>
    <property type="match status" value="1"/>
</dbReference>
<keyword evidence="2" id="KW-0645">Protease</keyword>
<dbReference type="Pfam" id="PF00877">
    <property type="entry name" value="NLPC_P60"/>
    <property type="match status" value="1"/>
</dbReference>
<dbReference type="AlphaFoldDB" id="A0AAU8EPA7"/>
<evidence type="ECO:0000256" key="1">
    <source>
        <dbReference type="ARBA" id="ARBA00007074"/>
    </source>
</evidence>
<feature type="chain" id="PRO_5043504586" evidence="7">
    <location>
        <begin position="30"/>
        <end position="505"/>
    </location>
</feature>
<evidence type="ECO:0000256" key="5">
    <source>
        <dbReference type="SAM" id="Coils"/>
    </source>
</evidence>
<accession>A0AAU8EPA7</accession>
<keyword evidence="5" id="KW-0175">Coiled coil</keyword>
<reference evidence="9" key="1">
    <citation type="submission" date="2024-06" db="EMBL/GenBank/DDBJ databases">
        <title>Biodegradation of dimethachlon by Arthrobacter sp. K5: mechanistic insights and ecological implications.</title>
        <authorList>
            <person name="Hu S."/>
            <person name="Lu P."/>
        </authorList>
    </citation>
    <scope>NUCLEOTIDE SEQUENCE</scope>
    <source>
        <strain evidence="9">K5</strain>
    </source>
</reference>
<dbReference type="InterPro" id="IPR038765">
    <property type="entry name" value="Papain-like_cys_pep_sf"/>
</dbReference>
<evidence type="ECO:0000259" key="8">
    <source>
        <dbReference type="PROSITE" id="PS51935"/>
    </source>
</evidence>
<evidence type="ECO:0000256" key="7">
    <source>
        <dbReference type="SAM" id="SignalP"/>
    </source>
</evidence>
<dbReference type="SUPFAM" id="SSF54001">
    <property type="entry name" value="Cysteine proteinases"/>
    <property type="match status" value="1"/>
</dbReference>
<evidence type="ECO:0000256" key="3">
    <source>
        <dbReference type="ARBA" id="ARBA00022801"/>
    </source>
</evidence>
<dbReference type="PANTHER" id="PTHR47053:SF1">
    <property type="entry name" value="MUREIN DD-ENDOPEPTIDASE MEPH-RELATED"/>
    <property type="match status" value="1"/>
</dbReference>
<feature type="domain" description="NlpC/P60" evidence="8">
    <location>
        <begin position="382"/>
        <end position="505"/>
    </location>
</feature>
<dbReference type="GO" id="GO:0008234">
    <property type="term" value="F:cysteine-type peptidase activity"/>
    <property type="evidence" value="ECO:0007669"/>
    <property type="project" value="UniProtKB-KW"/>
</dbReference>
<keyword evidence="4" id="KW-0788">Thiol protease</keyword>
<feature type="signal peptide" evidence="7">
    <location>
        <begin position="1"/>
        <end position="29"/>
    </location>
</feature>
<dbReference type="PROSITE" id="PS51935">
    <property type="entry name" value="NLPC_P60"/>
    <property type="match status" value="1"/>
</dbReference>
<evidence type="ECO:0000313" key="9">
    <source>
        <dbReference type="EMBL" id="XCH10539.1"/>
    </source>
</evidence>
<dbReference type="InterPro" id="IPR051202">
    <property type="entry name" value="Peptidase_C40"/>
</dbReference>
<gene>
    <name evidence="9" type="ORF">ABRP34_17135</name>
</gene>
<sequence length="505" mass="49770">MSLIGPGRTAAVLCTAVVLFGTLAAPARADLAFAVAPAAGLGAAALTVPTAEIPSPEDIAAAKSSESSTAAKVTDVEGLLADAAAAQEVTFARTLEANNAYSNALVELDARSAAAAVATARAAAADKEQLKSRKAVGQLAGDLYRNGGLNPELSGLVTGSGDVLAKAATLQALTAGRSRAFTAAETTAAAAESLTAAAADARRAADDAAKTAETLKAEADHANAAQLKAVADAKAQRTVLVGQLASLRNTTAALESARVDGLERQRQQARLAAVTAAAERAAAAQAAADKAVAANAAAAGNGSAVPAEQSASAPVRTPAQAAPSQAAPSQNTPSQAAPAAPAAPSPAAPARPAPVRPAPAPVQPAPAPAPAPAPVQPAPSPGGSNQAAISVAMGKVGSPYFYQYGGTGVYGFDCSGLVQNAFAAIGKQLPRTAAEQFAQAPVHVPLSQAQPGDLLVWGSAPGFYHVAIYLGGGKVVQALNPSAGITVTDLSMMAGMQLHPVAARY</sequence>
<organism evidence="9">
    <name type="scientific">Arthrobacter sp. K5</name>
    <dbReference type="NCBI Taxonomy" id="2839623"/>
    <lineage>
        <taxon>Bacteria</taxon>
        <taxon>Bacillati</taxon>
        <taxon>Actinomycetota</taxon>
        <taxon>Actinomycetes</taxon>
        <taxon>Micrococcales</taxon>
        <taxon>Micrococcaceae</taxon>
        <taxon>Arthrobacter</taxon>
    </lineage>
</organism>
<keyword evidence="3" id="KW-0378">Hydrolase</keyword>
<evidence type="ECO:0000256" key="6">
    <source>
        <dbReference type="SAM" id="MobiDB-lite"/>
    </source>
</evidence>
<proteinExistence type="inferred from homology"/>
<dbReference type="RefSeq" id="WP_353711107.1">
    <property type="nucleotide sequence ID" value="NZ_CP159279.1"/>
</dbReference>
<name>A0AAU8EPA7_9MICC</name>
<feature type="compositionally biased region" description="Low complexity" evidence="6">
    <location>
        <begin position="318"/>
        <end position="340"/>
    </location>
</feature>
<evidence type="ECO:0000256" key="4">
    <source>
        <dbReference type="ARBA" id="ARBA00022807"/>
    </source>
</evidence>
<keyword evidence="7" id="KW-0732">Signal</keyword>
<feature type="compositionally biased region" description="Pro residues" evidence="6">
    <location>
        <begin position="341"/>
        <end position="380"/>
    </location>
</feature>
<dbReference type="Gene3D" id="3.90.1720.10">
    <property type="entry name" value="endopeptidase domain like (from Nostoc punctiforme)"/>
    <property type="match status" value="1"/>
</dbReference>
<protein>
    <submittedName>
        <fullName evidence="9">C40 family peptidase</fullName>
    </submittedName>
</protein>
<comment type="similarity">
    <text evidence="1">Belongs to the peptidase C40 family.</text>
</comment>
<dbReference type="EMBL" id="CP159279">
    <property type="protein sequence ID" value="XCH10539.1"/>
    <property type="molecule type" value="Genomic_DNA"/>
</dbReference>
<feature type="coiled-coil region" evidence="5">
    <location>
        <begin position="198"/>
        <end position="225"/>
    </location>
</feature>
<evidence type="ECO:0000256" key="2">
    <source>
        <dbReference type="ARBA" id="ARBA00022670"/>
    </source>
</evidence>
<dbReference type="GO" id="GO:0006508">
    <property type="term" value="P:proteolysis"/>
    <property type="evidence" value="ECO:0007669"/>
    <property type="project" value="UniProtKB-KW"/>
</dbReference>
<feature type="region of interest" description="Disordered" evidence="6">
    <location>
        <begin position="308"/>
        <end position="385"/>
    </location>
</feature>
<dbReference type="InterPro" id="IPR000064">
    <property type="entry name" value="NLP_P60_dom"/>
</dbReference>